<gene>
    <name evidence="1" type="ORF">SPS_19</name>
</gene>
<evidence type="ECO:0000313" key="1">
    <source>
        <dbReference type="EMBL" id="AXN53730.1"/>
    </source>
</evidence>
<sequence>MSVAFIDADGKARTVSASNPLPTTGGAGGSGTMTVGGKYNTTAPTLSDGQKAELQLDQRGNLEVSLWTGNTPIAAFGDSSDGIPATATSRGLITAALSRVCNGTTWDRLRGTVAGIWMGRTSIYSETATVLAASGTLNGASRDSGAVAGGIGTRFKNFVAEVFTDQAGTLYIDKSTDGTTWRQAATASVAAGVNATLEVKITCRYYRLRYVNGATAQTVFLPTTAYTS</sequence>
<accession>A0A346FDB6</accession>
<dbReference type="EMBL" id="MH684921">
    <property type="protein sequence ID" value="AXN53730.1"/>
    <property type="molecule type" value="Genomic_DNA"/>
</dbReference>
<name>A0A346FDB6_9CAUD</name>
<reference evidence="1 2" key="1">
    <citation type="submission" date="2018-07" db="EMBL/GenBank/DDBJ databases">
        <title>Relating species composition and interactions to biofilm formation in a model drinking water community.</title>
        <authorList>
            <person name="Thompson A."/>
            <person name="English E.L."/>
            <person name="Willsey G."/>
            <person name="Nock A.M."/>
            <person name="Eckstrom K."/>
            <person name="Tighe S.W."/>
            <person name="Bavelock M."/>
            <person name="Cairns B."/>
            <person name="Foote A."/>
            <person name="Schulman H."/>
            <person name="Gupta S."/>
            <person name="Kadouri D."/>
            <person name="Wargo M.J."/>
        </authorList>
    </citation>
    <scope>NUCLEOTIDE SEQUENCE [LARGE SCALE GENOMIC DNA]</scope>
    <source>
        <strain evidence="1">SPS</strain>
    </source>
</reference>
<evidence type="ECO:0000313" key="2">
    <source>
        <dbReference type="Proteomes" id="UP000260554"/>
    </source>
</evidence>
<proteinExistence type="predicted"/>
<dbReference type="Proteomes" id="UP000260554">
    <property type="component" value="Segment"/>
</dbReference>
<organism evidence="1 2">
    <name type="scientific">Sphingomonas phage Scott</name>
    <dbReference type="NCBI Taxonomy" id="2282912"/>
    <lineage>
        <taxon>Viruses</taxon>
        <taxon>Duplodnaviria</taxon>
        <taxon>Heunggongvirae</taxon>
        <taxon>Uroviricota</taxon>
        <taxon>Caudoviricetes</taxon>
        <taxon>Autographivirales</taxon>
        <taxon>Autonotataviridae</taxon>
        <taxon>Scottvirus</taxon>
        <taxon>Scottvirus scott</taxon>
    </lineage>
</organism>
<protein>
    <submittedName>
        <fullName evidence="1">Uncharacterized protein</fullName>
    </submittedName>
</protein>
<keyword evidence="2" id="KW-1185">Reference proteome</keyword>